<feature type="transmembrane region" description="Helical" evidence="1">
    <location>
        <begin position="35"/>
        <end position="52"/>
    </location>
</feature>
<dbReference type="EMBL" id="MGEM01000027">
    <property type="protein sequence ID" value="OGL84397.1"/>
    <property type="molecule type" value="Genomic_DNA"/>
</dbReference>
<sequence length="117" mass="13734">MDTSAGLRYDVKRESPNKVKLTNEHRMAFIEKKKIYLTLLLLFALDVVYWYGDVNNIEFVTDLSILWFLIAFVGFCVSYYLLYKTDIAHKAILNIVITIGVLINLSLIFLWYILKDF</sequence>
<evidence type="ECO:0000256" key="1">
    <source>
        <dbReference type="SAM" id="Phobius"/>
    </source>
</evidence>
<keyword evidence="1" id="KW-1133">Transmembrane helix</keyword>
<organism evidence="2 3">
    <name type="scientific">Candidatus Uhrbacteria bacterium RIFCSPLOWO2_01_FULL_55_36</name>
    <dbReference type="NCBI Taxonomy" id="1802404"/>
    <lineage>
        <taxon>Bacteria</taxon>
        <taxon>Candidatus Uhriibacteriota</taxon>
    </lineage>
</organism>
<comment type="caution">
    <text evidence="2">The sequence shown here is derived from an EMBL/GenBank/DDBJ whole genome shotgun (WGS) entry which is preliminary data.</text>
</comment>
<keyword evidence="1" id="KW-0472">Membrane</keyword>
<keyword evidence="1" id="KW-0812">Transmembrane</keyword>
<name>A0A1F7V2X8_9BACT</name>
<feature type="transmembrane region" description="Helical" evidence="1">
    <location>
        <begin position="91"/>
        <end position="114"/>
    </location>
</feature>
<accession>A0A1F7V2X8</accession>
<evidence type="ECO:0000313" key="3">
    <source>
        <dbReference type="Proteomes" id="UP000177704"/>
    </source>
</evidence>
<dbReference type="Proteomes" id="UP000177704">
    <property type="component" value="Unassembled WGS sequence"/>
</dbReference>
<dbReference type="AlphaFoldDB" id="A0A1F7V2X8"/>
<proteinExistence type="predicted"/>
<reference evidence="2 3" key="1">
    <citation type="journal article" date="2016" name="Nat. Commun.">
        <title>Thousands of microbial genomes shed light on interconnected biogeochemical processes in an aquifer system.</title>
        <authorList>
            <person name="Anantharaman K."/>
            <person name="Brown C.T."/>
            <person name="Hug L.A."/>
            <person name="Sharon I."/>
            <person name="Castelle C.J."/>
            <person name="Probst A.J."/>
            <person name="Thomas B.C."/>
            <person name="Singh A."/>
            <person name="Wilkins M.J."/>
            <person name="Karaoz U."/>
            <person name="Brodie E.L."/>
            <person name="Williams K.H."/>
            <person name="Hubbard S.S."/>
            <person name="Banfield J.F."/>
        </authorList>
    </citation>
    <scope>NUCLEOTIDE SEQUENCE [LARGE SCALE GENOMIC DNA]</scope>
</reference>
<feature type="transmembrane region" description="Helical" evidence="1">
    <location>
        <begin position="64"/>
        <end position="82"/>
    </location>
</feature>
<gene>
    <name evidence="2" type="ORF">A3B36_02335</name>
</gene>
<evidence type="ECO:0000313" key="2">
    <source>
        <dbReference type="EMBL" id="OGL84397.1"/>
    </source>
</evidence>
<protein>
    <submittedName>
        <fullName evidence="2">Uncharacterized protein</fullName>
    </submittedName>
</protein>